<dbReference type="InterPro" id="IPR018469">
    <property type="entry name" value="Dual_oxidase_maturation_fac"/>
</dbReference>
<sequence>MTLGDGWPPFYSERPSAAVVNPSQLYLGYAAIAVLIGLFLILPGVRGKERLFFLLRWCTSLFIGATIIACAQGVSWHVDSVETVMPFKANSEEMVRFKVGLMIGLSEFNVTLRGDGVQGGEDISFSERYYFLSADEALTDSLKRGLPFPILNVVEHFSVNRISTIWMWGRRYWIAGHYSFYMLWSAFGMWFVTNVLFHSVLLYGGMVLTFTGLLML</sequence>
<evidence type="ECO:0000256" key="4">
    <source>
        <dbReference type="ARBA" id="ARBA00022989"/>
    </source>
</evidence>
<dbReference type="GeneTree" id="ENSGT00390000008240"/>
<evidence type="ECO:0000256" key="5">
    <source>
        <dbReference type="ARBA" id="ARBA00023136"/>
    </source>
</evidence>
<keyword evidence="5 7" id="KW-0472">Membrane</keyword>
<dbReference type="InParanoid" id="F6REW6"/>
<keyword evidence="9" id="KW-1185">Reference proteome</keyword>
<dbReference type="OMA" id="PPFYSER"/>
<feature type="transmembrane region" description="Helical" evidence="7">
    <location>
        <begin position="54"/>
        <end position="74"/>
    </location>
</feature>
<dbReference type="GO" id="GO:0015031">
    <property type="term" value="P:protein transport"/>
    <property type="evidence" value="ECO:0007669"/>
    <property type="project" value="InterPro"/>
</dbReference>
<proteinExistence type="inferred from homology"/>
<evidence type="ECO:0000313" key="8">
    <source>
        <dbReference type="Ensembl" id="ENSCINP00000025158.2"/>
    </source>
</evidence>
<reference evidence="8" key="3">
    <citation type="submission" date="2025-08" db="UniProtKB">
        <authorList>
            <consortium name="Ensembl"/>
        </authorList>
    </citation>
    <scope>IDENTIFICATION</scope>
</reference>
<dbReference type="PANTHER" id="PTHR31158:SF1">
    <property type="entry name" value="DOXA1 FACTOR-RELATED"/>
    <property type="match status" value="1"/>
</dbReference>
<keyword evidence="6" id="KW-0325">Glycoprotein</keyword>
<dbReference type="Proteomes" id="UP000008144">
    <property type="component" value="Chromosome 1"/>
</dbReference>
<comment type="similarity">
    <text evidence="2">Belongs to the DUOXA family.</text>
</comment>
<reference evidence="8" key="4">
    <citation type="submission" date="2025-09" db="UniProtKB">
        <authorList>
            <consortium name="Ensembl"/>
        </authorList>
    </citation>
    <scope>IDENTIFICATION</scope>
</reference>
<dbReference type="EMBL" id="EAAA01000080">
    <property type="status" value="NOT_ANNOTATED_CDS"/>
    <property type="molecule type" value="Genomic_DNA"/>
</dbReference>
<evidence type="ECO:0000256" key="6">
    <source>
        <dbReference type="ARBA" id="ARBA00023180"/>
    </source>
</evidence>
<organism evidence="8 9">
    <name type="scientific">Ciona intestinalis</name>
    <name type="common">Transparent sea squirt</name>
    <name type="synonym">Ascidia intestinalis</name>
    <dbReference type="NCBI Taxonomy" id="7719"/>
    <lineage>
        <taxon>Eukaryota</taxon>
        <taxon>Metazoa</taxon>
        <taxon>Chordata</taxon>
        <taxon>Tunicata</taxon>
        <taxon>Ascidiacea</taxon>
        <taxon>Phlebobranchia</taxon>
        <taxon>Cionidae</taxon>
        <taxon>Ciona</taxon>
    </lineage>
</organism>
<evidence type="ECO:0000256" key="7">
    <source>
        <dbReference type="SAM" id="Phobius"/>
    </source>
</evidence>
<dbReference type="HOGENOM" id="CLU_045258_2_0_1"/>
<dbReference type="GO" id="GO:0005789">
    <property type="term" value="C:endoplasmic reticulum membrane"/>
    <property type="evidence" value="ECO:0007669"/>
    <property type="project" value="InterPro"/>
</dbReference>
<evidence type="ECO:0000256" key="2">
    <source>
        <dbReference type="ARBA" id="ARBA00009816"/>
    </source>
</evidence>
<keyword evidence="4 7" id="KW-1133">Transmembrane helix</keyword>
<reference evidence="8" key="2">
    <citation type="journal article" date="2008" name="Genome Biol.">
        <title>Improved genome assembly and evidence-based global gene model set for the chordate Ciona intestinalis: new insight into intron and operon populations.</title>
        <authorList>
            <person name="Satou Y."/>
            <person name="Mineta K."/>
            <person name="Ogasawara M."/>
            <person name="Sasakura Y."/>
            <person name="Shoguchi E."/>
            <person name="Ueno K."/>
            <person name="Yamada L."/>
            <person name="Matsumoto J."/>
            <person name="Wasserscheid J."/>
            <person name="Dewar K."/>
            <person name="Wiley G.B."/>
            <person name="Macmil S.L."/>
            <person name="Roe B.A."/>
            <person name="Zeller R.W."/>
            <person name="Hastings K.E."/>
            <person name="Lemaire P."/>
            <person name="Lindquist E."/>
            <person name="Endo T."/>
            <person name="Hotta K."/>
            <person name="Inaba K."/>
        </authorList>
    </citation>
    <scope>NUCLEOTIDE SEQUENCE [LARGE SCALE GENOMIC DNA]</scope>
    <source>
        <strain evidence="8">wild type</strain>
    </source>
</reference>
<feature type="transmembrane region" description="Helical" evidence="7">
    <location>
        <begin position="196"/>
        <end position="215"/>
    </location>
</feature>
<dbReference type="STRING" id="7719.ENSCINP00000025158"/>
<feature type="transmembrane region" description="Helical" evidence="7">
    <location>
        <begin position="25"/>
        <end position="42"/>
    </location>
</feature>
<dbReference type="Ensembl" id="ENSCINT00000025404.2">
    <property type="protein sequence ID" value="ENSCINP00000025158.2"/>
    <property type="gene ID" value="ENSCING00000013783.2"/>
</dbReference>
<dbReference type="PANTHER" id="PTHR31158">
    <property type="entry name" value="DUAL OXIDASE 2"/>
    <property type="match status" value="1"/>
</dbReference>
<protein>
    <submittedName>
        <fullName evidence="8">Uncharacterized protein</fullName>
    </submittedName>
</protein>
<name>F6REW6_CIOIN</name>
<dbReference type="AlphaFoldDB" id="F6REW6"/>
<evidence type="ECO:0000256" key="1">
    <source>
        <dbReference type="ARBA" id="ARBA00004141"/>
    </source>
</evidence>
<comment type="subcellular location">
    <subcellularLocation>
        <location evidence="1">Membrane</location>
        <topology evidence="1">Multi-pass membrane protein</topology>
    </subcellularLocation>
</comment>
<keyword evidence="3 7" id="KW-0812">Transmembrane</keyword>
<accession>F6REW6</accession>
<dbReference type="Pfam" id="PF10204">
    <property type="entry name" value="DuoxA"/>
    <property type="match status" value="1"/>
</dbReference>
<evidence type="ECO:0000313" key="9">
    <source>
        <dbReference type="Proteomes" id="UP000008144"/>
    </source>
</evidence>
<reference evidence="9" key="1">
    <citation type="journal article" date="2002" name="Science">
        <title>The draft genome of Ciona intestinalis: insights into chordate and vertebrate origins.</title>
        <authorList>
            <person name="Dehal P."/>
            <person name="Satou Y."/>
            <person name="Campbell R.K."/>
            <person name="Chapman J."/>
            <person name="Degnan B."/>
            <person name="De Tomaso A."/>
            <person name="Davidson B."/>
            <person name="Di Gregorio A."/>
            <person name="Gelpke M."/>
            <person name="Goodstein D.M."/>
            <person name="Harafuji N."/>
            <person name="Hastings K.E."/>
            <person name="Ho I."/>
            <person name="Hotta K."/>
            <person name="Huang W."/>
            <person name="Kawashima T."/>
            <person name="Lemaire P."/>
            <person name="Martinez D."/>
            <person name="Meinertzhagen I.A."/>
            <person name="Necula S."/>
            <person name="Nonaka M."/>
            <person name="Putnam N."/>
            <person name="Rash S."/>
            <person name="Saiga H."/>
            <person name="Satake M."/>
            <person name="Terry A."/>
            <person name="Yamada L."/>
            <person name="Wang H.G."/>
            <person name="Awazu S."/>
            <person name="Azumi K."/>
            <person name="Boore J."/>
            <person name="Branno M."/>
            <person name="Chin-Bow S."/>
            <person name="DeSantis R."/>
            <person name="Doyle S."/>
            <person name="Francino P."/>
            <person name="Keys D.N."/>
            <person name="Haga S."/>
            <person name="Hayashi H."/>
            <person name="Hino K."/>
            <person name="Imai K.S."/>
            <person name="Inaba K."/>
            <person name="Kano S."/>
            <person name="Kobayashi K."/>
            <person name="Kobayashi M."/>
            <person name="Lee B.I."/>
            <person name="Makabe K.W."/>
            <person name="Manohar C."/>
            <person name="Matassi G."/>
            <person name="Medina M."/>
            <person name="Mochizuki Y."/>
            <person name="Mount S."/>
            <person name="Morishita T."/>
            <person name="Miura S."/>
            <person name="Nakayama A."/>
            <person name="Nishizaka S."/>
            <person name="Nomoto H."/>
            <person name="Ohta F."/>
            <person name="Oishi K."/>
            <person name="Rigoutsos I."/>
            <person name="Sano M."/>
            <person name="Sasaki A."/>
            <person name="Sasakura Y."/>
            <person name="Shoguchi E."/>
            <person name="Shin-i T."/>
            <person name="Spagnuolo A."/>
            <person name="Stainier D."/>
            <person name="Suzuki M.M."/>
            <person name="Tassy O."/>
            <person name="Takatori N."/>
            <person name="Tokuoka M."/>
            <person name="Yagi K."/>
            <person name="Yoshizaki F."/>
            <person name="Wada S."/>
            <person name="Zhang C."/>
            <person name="Hyatt P.D."/>
            <person name="Larimer F."/>
            <person name="Detter C."/>
            <person name="Doggett N."/>
            <person name="Glavina T."/>
            <person name="Hawkins T."/>
            <person name="Richardson P."/>
            <person name="Lucas S."/>
            <person name="Kohara Y."/>
            <person name="Levine M."/>
            <person name="Satoh N."/>
            <person name="Rokhsar D.S."/>
        </authorList>
    </citation>
    <scope>NUCLEOTIDE SEQUENCE [LARGE SCALE GENOMIC DNA]</scope>
</reference>
<evidence type="ECO:0000256" key="3">
    <source>
        <dbReference type="ARBA" id="ARBA00022692"/>
    </source>
</evidence>